<dbReference type="GO" id="GO:0048812">
    <property type="term" value="P:neuron projection morphogenesis"/>
    <property type="evidence" value="ECO:0007669"/>
    <property type="project" value="TreeGrafter"/>
</dbReference>
<keyword evidence="5" id="KW-0009">Actin-binding</keyword>
<dbReference type="AlphaFoldDB" id="A0A974I5E9"/>
<dbReference type="GO" id="GO:2000134">
    <property type="term" value="P:negative regulation of G1/S transition of mitotic cell cycle"/>
    <property type="evidence" value="ECO:0007669"/>
    <property type="project" value="TreeGrafter"/>
</dbReference>
<dbReference type="PROSITE" id="PS51456">
    <property type="entry name" value="MYOSIN_MOTOR"/>
    <property type="match status" value="1"/>
</dbReference>
<dbReference type="GO" id="GO:0019903">
    <property type="term" value="F:protein phosphatase binding"/>
    <property type="evidence" value="ECO:0007669"/>
    <property type="project" value="TreeGrafter"/>
</dbReference>
<dbReference type="GO" id="GO:0005524">
    <property type="term" value="F:ATP binding"/>
    <property type="evidence" value="ECO:0007669"/>
    <property type="project" value="UniProtKB-UniRule"/>
</dbReference>
<protein>
    <recommendedName>
        <fullName evidence="6">Myosin motor domain-containing protein</fullName>
    </recommendedName>
</protein>
<evidence type="ECO:0000259" key="6">
    <source>
        <dbReference type="PROSITE" id="PS51456"/>
    </source>
</evidence>
<feature type="binding site" evidence="5">
    <location>
        <begin position="96"/>
        <end position="103"/>
    </location>
    <ligand>
        <name>ATP</name>
        <dbReference type="ChEBI" id="CHEBI:30616"/>
    </ligand>
</feature>
<dbReference type="PRINTS" id="PR00193">
    <property type="entry name" value="MYOSINHEAVY"/>
</dbReference>
<evidence type="ECO:0000313" key="8">
    <source>
        <dbReference type="Proteomes" id="UP000694892"/>
    </source>
</evidence>
<keyword evidence="1 5" id="KW-0547">Nucleotide-binding</keyword>
<dbReference type="InterPro" id="IPR001609">
    <property type="entry name" value="Myosin_head_motor_dom-like"/>
</dbReference>
<dbReference type="InterPro" id="IPR027417">
    <property type="entry name" value="P-loop_NTPase"/>
</dbReference>
<dbReference type="GO" id="GO:0048471">
    <property type="term" value="C:perinuclear region of cytoplasm"/>
    <property type="evidence" value="ECO:0007669"/>
    <property type="project" value="TreeGrafter"/>
</dbReference>
<dbReference type="EMBL" id="CM004466">
    <property type="protein sequence ID" value="OCU01702.1"/>
    <property type="molecule type" value="Genomic_DNA"/>
</dbReference>
<feature type="domain" description="Myosin motor" evidence="6">
    <location>
        <begin position="7"/>
        <end position="125"/>
    </location>
</feature>
<dbReference type="GO" id="GO:0043491">
    <property type="term" value="P:phosphatidylinositol 3-kinase/protein kinase B signal transduction"/>
    <property type="evidence" value="ECO:0007669"/>
    <property type="project" value="TreeGrafter"/>
</dbReference>
<accession>A0A974I5E9</accession>
<evidence type="ECO:0000256" key="4">
    <source>
        <dbReference type="ARBA" id="ARBA00023175"/>
    </source>
</evidence>
<reference evidence="8" key="1">
    <citation type="journal article" date="2016" name="Nature">
        <title>Genome evolution in the allotetraploid frog Xenopus laevis.</title>
        <authorList>
            <person name="Session A.M."/>
            <person name="Uno Y."/>
            <person name="Kwon T."/>
            <person name="Chapman J.A."/>
            <person name="Toyoda A."/>
            <person name="Takahashi S."/>
            <person name="Fukui A."/>
            <person name="Hikosaka A."/>
            <person name="Suzuki A."/>
            <person name="Kondo M."/>
            <person name="van Heeringen S.J."/>
            <person name="Quigley I."/>
            <person name="Heinz S."/>
            <person name="Ogino H."/>
            <person name="Ochi H."/>
            <person name="Hellsten U."/>
            <person name="Lyons J.B."/>
            <person name="Simakov O."/>
            <person name="Putnam N."/>
            <person name="Stites J."/>
            <person name="Kuroki Y."/>
            <person name="Tanaka T."/>
            <person name="Michiue T."/>
            <person name="Watanabe M."/>
            <person name="Bogdanovic O."/>
            <person name="Lister R."/>
            <person name="Georgiou G."/>
            <person name="Paranjpe S.S."/>
            <person name="van Kruijsbergen I."/>
            <person name="Shu S."/>
            <person name="Carlson J."/>
            <person name="Kinoshita T."/>
            <person name="Ohta Y."/>
            <person name="Mawaribuchi S."/>
            <person name="Jenkins J."/>
            <person name="Grimwood J."/>
            <person name="Schmutz J."/>
            <person name="Mitros T."/>
            <person name="Mozaffari S.V."/>
            <person name="Suzuki Y."/>
            <person name="Haramoto Y."/>
            <person name="Yamamoto T.S."/>
            <person name="Takagi C."/>
            <person name="Heald R."/>
            <person name="Miller K."/>
            <person name="Haudenschild C."/>
            <person name="Kitzman J."/>
            <person name="Nakayama T."/>
            <person name="Izutsu Y."/>
            <person name="Robert J."/>
            <person name="Fortriede J."/>
            <person name="Burns K."/>
            <person name="Lotay V."/>
            <person name="Karimi K."/>
            <person name="Yasuoka Y."/>
            <person name="Dichmann D.S."/>
            <person name="Flajnik M.F."/>
            <person name="Houston D.W."/>
            <person name="Shendure J."/>
            <person name="DuPasquier L."/>
            <person name="Vize P.D."/>
            <person name="Zorn A.M."/>
            <person name="Ito M."/>
            <person name="Marcotte E.M."/>
            <person name="Wallingford J.B."/>
            <person name="Ito Y."/>
            <person name="Asashima M."/>
            <person name="Ueno N."/>
            <person name="Matsuda Y."/>
            <person name="Veenstra G.J."/>
            <person name="Fujiyama A."/>
            <person name="Harland R.M."/>
            <person name="Taira M."/>
            <person name="Rokhsar D.S."/>
        </authorList>
    </citation>
    <scope>NUCLEOTIDE SEQUENCE [LARGE SCALE GENOMIC DNA]</scope>
    <source>
        <strain evidence="8">J</strain>
    </source>
</reference>
<dbReference type="GO" id="GO:0005654">
    <property type="term" value="C:nucleoplasm"/>
    <property type="evidence" value="ECO:0007669"/>
    <property type="project" value="TreeGrafter"/>
</dbReference>
<dbReference type="Gene3D" id="3.40.850.10">
    <property type="entry name" value="Kinesin motor domain"/>
    <property type="match status" value="1"/>
</dbReference>
<dbReference type="Pfam" id="PF00063">
    <property type="entry name" value="Myosin_head"/>
    <property type="match status" value="1"/>
</dbReference>
<feature type="non-terminal residue" evidence="7">
    <location>
        <position position="1"/>
    </location>
</feature>
<dbReference type="InterPro" id="IPR036961">
    <property type="entry name" value="Kinesin_motor_dom_sf"/>
</dbReference>
<dbReference type="GO" id="GO:0003774">
    <property type="term" value="F:cytoskeletal motor activity"/>
    <property type="evidence" value="ECO:0007669"/>
    <property type="project" value="UniProtKB-UniRule"/>
</dbReference>
<evidence type="ECO:0000256" key="5">
    <source>
        <dbReference type="PROSITE-ProRule" id="PRU00782"/>
    </source>
</evidence>
<dbReference type="PANTHER" id="PTHR47335:SF1">
    <property type="entry name" value="UNCONVENTIONAL MYOSIN-XVI"/>
    <property type="match status" value="1"/>
</dbReference>
<evidence type="ECO:0000313" key="7">
    <source>
        <dbReference type="EMBL" id="OCU01702.1"/>
    </source>
</evidence>
<dbReference type="SUPFAM" id="SSF52540">
    <property type="entry name" value="P-loop containing nucleoside triphosphate hydrolases"/>
    <property type="match status" value="1"/>
</dbReference>
<keyword evidence="2 5" id="KW-0067">ATP-binding</keyword>
<organism evidence="7 8">
    <name type="scientific">Xenopus laevis</name>
    <name type="common">African clawed frog</name>
    <dbReference type="NCBI Taxonomy" id="8355"/>
    <lineage>
        <taxon>Eukaryota</taxon>
        <taxon>Metazoa</taxon>
        <taxon>Chordata</taxon>
        <taxon>Craniata</taxon>
        <taxon>Vertebrata</taxon>
        <taxon>Euteleostomi</taxon>
        <taxon>Amphibia</taxon>
        <taxon>Batrachia</taxon>
        <taxon>Anura</taxon>
        <taxon>Pipoidea</taxon>
        <taxon>Pipidae</taxon>
        <taxon>Xenopodinae</taxon>
        <taxon>Xenopus</taxon>
        <taxon>Xenopus</taxon>
    </lineage>
</organism>
<comment type="similarity">
    <text evidence="5">Belongs to the TRAFAC class myosin-kinesin ATPase superfamily. Myosin family.</text>
</comment>
<dbReference type="GO" id="GO:0051015">
    <property type="term" value="F:actin filament binding"/>
    <property type="evidence" value="ECO:0007669"/>
    <property type="project" value="TreeGrafter"/>
</dbReference>
<name>A0A974I5E9_XENLA</name>
<sequence length="125" mass="13654">TNPSKFDYAEDLTTLVSLNESSVINTLRHRYQSQLIHTNAGPNLIVLKPSSPVANFSTKVFQGKKDSMPPHICSVAQKAYWNMLTQRQDQTILPLGRSGSGKTTCCQNALEYLAAAAGTVNNKVT</sequence>
<gene>
    <name evidence="7" type="ORF">XELAEV_180074944mg</name>
</gene>
<evidence type="ECO:0000256" key="2">
    <source>
        <dbReference type="ARBA" id="ARBA00022840"/>
    </source>
</evidence>
<dbReference type="OMA" id="INDDCKE"/>
<feature type="non-terminal residue" evidence="7">
    <location>
        <position position="125"/>
    </location>
</feature>
<dbReference type="GO" id="GO:0016459">
    <property type="term" value="C:myosin complex"/>
    <property type="evidence" value="ECO:0007669"/>
    <property type="project" value="UniProtKB-KW"/>
</dbReference>
<evidence type="ECO:0000256" key="3">
    <source>
        <dbReference type="ARBA" id="ARBA00023123"/>
    </source>
</evidence>
<evidence type="ECO:0000256" key="1">
    <source>
        <dbReference type="ARBA" id="ARBA00022741"/>
    </source>
</evidence>
<comment type="caution">
    <text evidence="5">Lacks conserved residue(s) required for the propagation of feature annotation.</text>
</comment>
<keyword evidence="3 5" id="KW-0518">Myosin</keyword>
<dbReference type="PANTHER" id="PTHR47335">
    <property type="entry name" value="UNCONVENTIONAL MYOSIN-XVI"/>
    <property type="match status" value="1"/>
</dbReference>
<dbReference type="InterPro" id="IPR052838">
    <property type="entry name" value="Myosin-XVI"/>
</dbReference>
<keyword evidence="4 5" id="KW-0505">Motor protein</keyword>
<proteinExistence type="inferred from homology"/>
<dbReference type="Proteomes" id="UP000694892">
    <property type="component" value="Chromosome 1L"/>
</dbReference>